<feature type="binding site" evidence="2">
    <location>
        <position position="145"/>
    </location>
    <ligand>
        <name>acetyl-CoA</name>
        <dbReference type="ChEBI" id="CHEBI:57288"/>
    </ligand>
</feature>
<evidence type="ECO:0000313" key="5">
    <source>
        <dbReference type="Proteomes" id="UP000008457"/>
    </source>
</evidence>
<dbReference type="Proteomes" id="UP000008457">
    <property type="component" value="Chromosome"/>
</dbReference>
<evidence type="ECO:0000313" key="4">
    <source>
        <dbReference type="EMBL" id="AEE95576.1"/>
    </source>
</evidence>
<dbReference type="KEGG" id="mas:Mahau_0360"/>
<evidence type="ECO:0000256" key="2">
    <source>
        <dbReference type="PIRSR" id="PIRSR620019-2"/>
    </source>
</evidence>
<dbReference type="EMBL" id="CP002360">
    <property type="protein sequence ID" value="AEE95576.1"/>
    <property type="molecule type" value="Genomic_DNA"/>
</dbReference>
<dbReference type="AlphaFoldDB" id="F3ZXR9"/>
<dbReference type="Gene3D" id="2.160.10.10">
    <property type="entry name" value="Hexapeptide repeat proteins"/>
    <property type="match status" value="1"/>
</dbReference>
<evidence type="ECO:0000256" key="1">
    <source>
        <dbReference type="PIRSR" id="PIRSR620019-1"/>
    </source>
</evidence>
<dbReference type="RefSeq" id="WP_013780009.1">
    <property type="nucleotide sequence ID" value="NC_015520.1"/>
</dbReference>
<dbReference type="SUPFAM" id="SSF51161">
    <property type="entry name" value="Trimeric LpxA-like enzymes"/>
    <property type="match status" value="1"/>
</dbReference>
<dbReference type="InterPro" id="IPR041561">
    <property type="entry name" value="PglD_N"/>
</dbReference>
<dbReference type="Gene3D" id="3.40.50.20">
    <property type="match status" value="1"/>
</dbReference>
<feature type="site" description="Increases basicity of active site His" evidence="1">
    <location>
        <position position="137"/>
    </location>
</feature>
<reference evidence="4 5" key="2">
    <citation type="journal article" date="2011" name="Stand. Genomic Sci.">
        <title>Complete genome sequence of Mahella australiensis type strain (50-1 BON).</title>
        <authorList>
            <person name="Sikorski J."/>
            <person name="Teshima H."/>
            <person name="Nolan M."/>
            <person name="Lucas S."/>
            <person name="Hammon N."/>
            <person name="Deshpande S."/>
            <person name="Cheng J.F."/>
            <person name="Pitluck S."/>
            <person name="Liolios K."/>
            <person name="Pagani I."/>
            <person name="Ivanova N."/>
            <person name="Huntemann M."/>
            <person name="Mavromatis K."/>
            <person name="Ovchinikova G."/>
            <person name="Pati A."/>
            <person name="Tapia R."/>
            <person name="Han C."/>
            <person name="Goodwin L."/>
            <person name="Chen A."/>
            <person name="Palaniappan K."/>
            <person name="Land M."/>
            <person name="Hauser L."/>
            <person name="Ngatchou-Djao O.D."/>
            <person name="Rohde M."/>
            <person name="Pukall R."/>
            <person name="Spring S."/>
            <person name="Abt B."/>
            <person name="Goker M."/>
            <person name="Detter J.C."/>
            <person name="Woyke T."/>
            <person name="Bristow J."/>
            <person name="Markowitz V."/>
            <person name="Hugenholtz P."/>
            <person name="Eisen J.A."/>
            <person name="Kyrpides N.C."/>
            <person name="Klenk H.P."/>
            <person name="Lapidus A."/>
        </authorList>
    </citation>
    <scope>NUCLEOTIDE SEQUENCE [LARGE SCALE GENOMIC DNA]</scope>
    <source>
        <strain evidence="5">DSM 15567 / CIP 107919 / 50-1 BON</strain>
    </source>
</reference>
<proteinExistence type="predicted"/>
<dbReference type="STRING" id="697281.Mahau_0360"/>
<accession>F3ZXR9</accession>
<feature type="binding site" evidence="2">
    <location>
        <position position="69"/>
    </location>
    <ligand>
        <name>substrate</name>
    </ligand>
</feature>
<keyword evidence="5" id="KW-1185">Reference proteome</keyword>
<dbReference type="PANTHER" id="PTHR43300">
    <property type="entry name" value="ACETYLTRANSFERASE"/>
    <property type="match status" value="1"/>
</dbReference>
<dbReference type="Pfam" id="PF17836">
    <property type="entry name" value="PglD_N"/>
    <property type="match status" value="1"/>
</dbReference>
<dbReference type="HOGENOM" id="CLU_081811_2_0_9"/>
<dbReference type="NCBIfam" id="TIGR03570">
    <property type="entry name" value="NeuD_NnaD"/>
    <property type="match status" value="1"/>
</dbReference>
<name>F3ZXR9_MAHA5</name>
<gene>
    <name evidence="4" type="ordered locus">Mahau_0360</name>
</gene>
<dbReference type="OrthoDB" id="9801456at2"/>
<dbReference type="InterPro" id="IPR011004">
    <property type="entry name" value="Trimer_LpxA-like_sf"/>
</dbReference>
<feature type="binding site" evidence="2">
    <location>
        <position position="166"/>
    </location>
    <ligand>
        <name>acetyl-CoA</name>
        <dbReference type="ChEBI" id="CHEBI:57288"/>
    </ligand>
</feature>
<protein>
    <submittedName>
        <fullName evidence="4">Sugar O-acyltransferase, sialic acid O-acetyltransferase NeuD family</fullName>
    </submittedName>
</protein>
<dbReference type="CDD" id="cd03360">
    <property type="entry name" value="LbH_AT_putative"/>
    <property type="match status" value="1"/>
</dbReference>
<feature type="domain" description="PglD N-terminal" evidence="3">
    <location>
        <begin position="5"/>
        <end position="79"/>
    </location>
</feature>
<dbReference type="eggNOG" id="COG0110">
    <property type="taxonomic scope" value="Bacteria"/>
</dbReference>
<feature type="active site" description="Proton acceptor" evidence="1">
    <location>
        <position position="136"/>
    </location>
</feature>
<dbReference type="InterPro" id="IPR050179">
    <property type="entry name" value="Trans_hexapeptide_repeat"/>
</dbReference>
<dbReference type="eggNOG" id="COG1086">
    <property type="taxonomic scope" value="Bacteria"/>
</dbReference>
<organism evidence="4 5">
    <name type="scientific">Mahella australiensis (strain DSM 15567 / CIP 107919 / 50-1 BON)</name>
    <dbReference type="NCBI Taxonomy" id="697281"/>
    <lineage>
        <taxon>Bacteria</taxon>
        <taxon>Bacillati</taxon>
        <taxon>Bacillota</taxon>
        <taxon>Clostridia</taxon>
        <taxon>Thermoanaerobacterales</taxon>
        <taxon>Thermoanaerobacterales Family IV. Incertae Sedis</taxon>
        <taxon>Mahella</taxon>
    </lineage>
</organism>
<sequence>MNKNKLVIIGAGGHGRVVADIAYKMNKWQQIIFMDDDETIKSSMGIKVVGKTNDASMYIDDCDIFVAIGDNIKREKILCWLEREGASIPTLIHPKAIIGEEVEIGMGTVIMPGVIINCCTKIGKGCIINTGATIDHDNIIEDYVHISPGVHLAGAVSVGKSTWLGIGSIVINNIVIISHCKIGAGAVVVRNINKEGTYIGIPATRSEQC</sequence>
<dbReference type="PANTHER" id="PTHR43300:SF7">
    <property type="entry name" value="UDP-N-ACETYLBACILLOSAMINE N-ACETYLTRANSFERASE"/>
    <property type="match status" value="1"/>
</dbReference>
<dbReference type="InterPro" id="IPR020019">
    <property type="entry name" value="AcTrfase_PglD-like"/>
</dbReference>
<reference evidence="5" key="1">
    <citation type="submission" date="2010-11" db="EMBL/GenBank/DDBJ databases">
        <title>The complete genome of Mahella australiensis DSM 15567.</title>
        <authorList>
            <consortium name="US DOE Joint Genome Institute (JGI-PGF)"/>
            <person name="Lucas S."/>
            <person name="Copeland A."/>
            <person name="Lapidus A."/>
            <person name="Bruce D."/>
            <person name="Goodwin L."/>
            <person name="Pitluck S."/>
            <person name="Kyrpides N."/>
            <person name="Mavromatis K."/>
            <person name="Pagani I."/>
            <person name="Ivanova N."/>
            <person name="Teshima H."/>
            <person name="Brettin T."/>
            <person name="Detter J.C."/>
            <person name="Han C."/>
            <person name="Tapia R."/>
            <person name="Land M."/>
            <person name="Hauser L."/>
            <person name="Markowitz V."/>
            <person name="Cheng J.-F."/>
            <person name="Hugenholtz P."/>
            <person name="Woyke T."/>
            <person name="Wu D."/>
            <person name="Spring S."/>
            <person name="Pukall R."/>
            <person name="Steenblock K."/>
            <person name="Schneider S."/>
            <person name="Klenk H.-P."/>
            <person name="Eisen J.A."/>
        </authorList>
    </citation>
    <scope>NUCLEOTIDE SEQUENCE [LARGE SCALE GENOMIC DNA]</scope>
    <source>
        <strain evidence="5">DSM 15567 / CIP 107919 / 50-1 BON</strain>
    </source>
</reference>
<evidence type="ECO:0000259" key="3">
    <source>
        <dbReference type="Pfam" id="PF17836"/>
    </source>
</evidence>